<dbReference type="Proteomes" id="UP001153714">
    <property type="component" value="Chromosome 6"/>
</dbReference>
<evidence type="ECO:0000313" key="2">
    <source>
        <dbReference type="Proteomes" id="UP001153714"/>
    </source>
</evidence>
<accession>A0A9N9RD31</accession>
<keyword evidence="2" id="KW-1185">Reference proteome</keyword>
<organism evidence="1 2">
    <name type="scientific">Diatraea saccharalis</name>
    <name type="common">sugarcane borer</name>
    <dbReference type="NCBI Taxonomy" id="40085"/>
    <lineage>
        <taxon>Eukaryota</taxon>
        <taxon>Metazoa</taxon>
        <taxon>Ecdysozoa</taxon>
        <taxon>Arthropoda</taxon>
        <taxon>Hexapoda</taxon>
        <taxon>Insecta</taxon>
        <taxon>Pterygota</taxon>
        <taxon>Neoptera</taxon>
        <taxon>Endopterygota</taxon>
        <taxon>Lepidoptera</taxon>
        <taxon>Glossata</taxon>
        <taxon>Ditrysia</taxon>
        <taxon>Pyraloidea</taxon>
        <taxon>Crambidae</taxon>
        <taxon>Crambinae</taxon>
        <taxon>Diatraea</taxon>
    </lineage>
</organism>
<protein>
    <recommendedName>
        <fullName evidence="3">MICOS complex subunit</fullName>
    </recommendedName>
</protein>
<dbReference type="InterPro" id="IPR033182">
    <property type="entry name" value="MIC26/MIC27_animal"/>
</dbReference>
<proteinExistence type="predicted"/>
<dbReference type="PANTHER" id="PTHR14564">
    <property type="entry name" value="MICOS COMPLEX SUBUNIT MIC26 / MIC27 FAMILY MEMBER"/>
    <property type="match status" value="1"/>
</dbReference>
<evidence type="ECO:0000313" key="1">
    <source>
        <dbReference type="EMBL" id="CAG9794449.1"/>
    </source>
</evidence>
<sequence length="265" mass="29972">MQPIKDSEEIEECENDEIFKSEDDMKKSLSRLCYGDLFVIGRIWIEALQAVLVGAKFRLIPVVEAAAKNEPPKKPPPMKYKDLPIYENPHYEYKDYIADKQKCPGYKDKIIHNALLPHVTKSRKKALECYGNLCCTLKSNCNVLCSTVRENKKNFKDYMRHPDNLALRQGVLATGTLTGFLLGGGGGVPRRFFFTSLGALAAGALCFPKETDEYFREACYHSAKAVLAVYNTTCGKNFALRERIPCKDDLPKEPKPRKPLCPQKK</sequence>
<reference evidence="1" key="1">
    <citation type="submission" date="2021-12" db="EMBL/GenBank/DDBJ databases">
        <authorList>
            <person name="King R."/>
        </authorList>
    </citation>
    <scope>NUCLEOTIDE SEQUENCE</scope>
</reference>
<dbReference type="OrthoDB" id="7468199at2759"/>
<dbReference type="GO" id="GO:0042407">
    <property type="term" value="P:cristae formation"/>
    <property type="evidence" value="ECO:0007669"/>
    <property type="project" value="InterPro"/>
</dbReference>
<reference evidence="1" key="2">
    <citation type="submission" date="2022-10" db="EMBL/GenBank/DDBJ databases">
        <authorList>
            <consortium name="ENA_rothamsted_submissions"/>
            <consortium name="culmorum"/>
            <person name="King R."/>
        </authorList>
    </citation>
    <scope>NUCLEOTIDE SEQUENCE</scope>
</reference>
<name>A0A9N9RD31_9NEOP</name>
<dbReference type="GO" id="GO:0061617">
    <property type="term" value="C:MICOS complex"/>
    <property type="evidence" value="ECO:0007669"/>
    <property type="project" value="InterPro"/>
</dbReference>
<dbReference type="EMBL" id="OU893337">
    <property type="protein sequence ID" value="CAG9794449.1"/>
    <property type="molecule type" value="Genomic_DNA"/>
</dbReference>
<dbReference type="AlphaFoldDB" id="A0A9N9RD31"/>
<gene>
    <name evidence="1" type="ORF">DIATSA_LOCUS11824</name>
</gene>
<evidence type="ECO:0008006" key="3">
    <source>
        <dbReference type="Google" id="ProtNLM"/>
    </source>
</evidence>